<keyword evidence="3" id="KW-1185">Reference proteome</keyword>
<evidence type="ECO:0000313" key="2">
    <source>
        <dbReference type="EMBL" id="MST56895.1"/>
    </source>
</evidence>
<name>A0A6L5YFH0_9FIRM</name>
<keyword evidence="1" id="KW-1133">Transmembrane helix</keyword>
<proteinExistence type="predicted"/>
<feature type="transmembrane region" description="Helical" evidence="1">
    <location>
        <begin position="331"/>
        <end position="348"/>
    </location>
</feature>
<accession>A0A6L5YFH0</accession>
<feature type="transmembrane region" description="Helical" evidence="1">
    <location>
        <begin position="391"/>
        <end position="417"/>
    </location>
</feature>
<evidence type="ECO:0000256" key="1">
    <source>
        <dbReference type="SAM" id="Phobius"/>
    </source>
</evidence>
<keyword evidence="1" id="KW-0472">Membrane</keyword>
<feature type="transmembrane region" description="Helical" evidence="1">
    <location>
        <begin position="298"/>
        <end position="319"/>
    </location>
</feature>
<feature type="transmembrane region" description="Helical" evidence="1">
    <location>
        <begin position="221"/>
        <end position="240"/>
    </location>
</feature>
<feature type="transmembrane region" description="Helical" evidence="1">
    <location>
        <begin position="360"/>
        <end position="379"/>
    </location>
</feature>
<feature type="transmembrane region" description="Helical" evidence="1">
    <location>
        <begin position="125"/>
        <end position="145"/>
    </location>
</feature>
<feature type="transmembrane region" description="Helical" evidence="1">
    <location>
        <begin position="249"/>
        <end position="267"/>
    </location>
</feature>
<dbReference type="EMBL" id="VUMU01000001">
    <property type="protein sequence ID" value="MST56895.1"/>
    <property type="molecule type" value="Genomic_DNA"/>
</dbReference>
<feature type="transmembrane region" description="Helical" evidence="1">
    <location>
        <begin position="20"/>
        <end position="37"/>
    </location>
</feature>
<evidence type="ECO:0000313" key="3">
    <source>
        <dbReference type="Proteomes" id="UP000476055"/>
    </source>
</evidence>
<protein>
    <submittedName>
        <fullName evidence="2">Uncharacterized protein</fullName>
    </submittedName>
</protein>
<gene>
    <name evidence="2" type="ORF">FYJ59_01300</name>
</gene>
<reference evidence="2 3" key="1">
    <citation type="submission" date="2019-08" db="EMBL/GenBank/DDBJ databases">
        <title>In-depth cultivation of the pig gut microbiome towards novel bacterial diversity and tailored functional studies.</title>
        <authorList>
            <person name="Wylensek D."/>
            <person name="Hitch T.C.A."/>
            <person name="Clavel T."/>
        </authorList>
    </citation>
    <scope>NUCLEOTIDE SEQUENCE [LARGE SCALE GENOMIC DNA]</scope>
    <source>
        <strain evidence="2 3">WCA3-601-WT-6H</strain>
    </source>
</reference>
<dbReference type="Proteomes" id="UP000476055">
    <property type="component" value="Unassembled WGS sequence"/>
</dbReference>
<comment type="caution">
    <text evidence="2">The sequence shown here is derived from an EMBL/GenBank/DDBJ whole genome shotgun (WGS) entry which is preliminary data.</text>
</comment>
<organism evidence="2 3">
    <name type="scientific">Waltera intestinalis</name>
    <dbReference type="NCBI Taxonomy" id="2606635"/>
    <lineage>
        <taxon>Bacteria</taxon>
        <taxon>Bacillati</taxon>
        <taxon>Bacillota</taxon>
        <taxon>Clostridia</taxon>
        <taxon>Lachnospirales</taxon>
        <taxon>Lachnospiraceae</taxon>
        <taxon>Waltera</taxon>
    </lineage>
</organism>
<dbReference type="RefSeq" id="WP_154494943.1">
    <property type="nucleotide sequence ID" value="NZ_VUMU01000001.1"/>
</dbReference>
<sequence>MKKNPIKSDLRETTAGKVTFLFLLFLYTGVMLYLFWMECYQVPGFQSDMPDYVNKVAGIAGNYEFPYPILFWTARLSAWLIGAKAAMAVTTALFNLAAVIITKYYMNREIRKNSHYETLSHKKQVMTDIVVTLLVFALFLLSNLYSPKNTAFFGFDYAYRCMGIYTPNPFWNATYLATRPFAIICFFETVKVLSEYQRDFQWKNCTLFAVSLLLTTMTKPSFTMVVVPLIGLILLVQLIASRGKSFRNAFCLCVTMIPTGIALLYQFSGIFTGTNAMGEETGIAIGFAKVWSNYSKSIPLSIVMGMALPIGVLFLNLLFDLKSIKQNRYYWFAWLNYLASTLMFLVFYEKGFRMMHANFSWGYMHGMFFVFLMTLIVMVKNIREWWKSWKVIFVIGEIAVFFYHLVCGVNFLMYAVMGNDLAGF</sequence>
<dbReference type="AlphaFoldDB" id="A0A6L5YFH0"/>
<keyword evidence="1" id="KW-0812">Transmembrane</keyword>
<feature type="transmembrane region" description="Helical" evidence="1">
    <location>
        <begin position="76"/>
        <end position="105"/>
    </location>
</feature>